<dbReference type="GeneID" id="39584179"/>
<organism evidence="2 3">
    <name type="scientific">Sodiomyces alkalinus (strain CBS 110278 / VKM F-3762 / F11)</name>
    <name type="common">Alkaliphilic filamentous fungus</name>
    <dbReference type="NCBI Taxonomy" id="1314773"/>
    <lineage>
        <taxon>Eukaryota</taxon>
        <taxon>Fungi</taxon>
        <taxon>Dikarya</taxon>
        <taxon>Ascomycota</taxon>
        <taxon>Pezizomycotina</taxon>
        <taxon>Sordariomycetes</taxon>
        <taxon>Hypocreomycetidae</taxon>
        <taxon>Glomerellales</taxon>
        <taxon>Plectosphaerellaceae</taxon>
        <taxon>Sodiomyces</taxon>
    </lineage>
</organism>
<accession>A0A3N2Q5R6</accession>
<keyword evidence="3" id="KW-1185">Reference proteome</keyword>
<gene>
    <name evidence="2" type="ORF">SODALDRAFT_7944</name>
</gene>
<evidence type="ECO:0000313" key="2">
    <source>
        <dbReference type="EMBL" id="ROT42123.1"/>
    </source>
</evidence>
<evidence type="ECO:0000313" key="3">
    <source>
        <dbReference type="Proteomes" id="UP000272025"/>
    </source>
</evidence>
<feature type="compositionally biased region" description="Basic and acidic residues" evidence="1">
    <location>
        <begin position="101"/>
        <end position="112"/>
    </location>
</feature>
<sequence length="147" mass="16454">MTTLVPGPYSNDDAPCTTRQAPSYRFSLLKKSSQPPFLIKPFTSSQRLTPPPISIQDDSRRAREQIPPCPSPQRLESLTLCAPKSAPPSNIMQRASRRTSVKADKEANTDSSRRRKCLHFNPLPPNTTIIITGPPIPLRNQRRLSRP</sequence>
<feature type="region of interest" description="Disordered" evidence="1">
    <location>
        <begin position="37"/>
        <end position="147"/>
    </location>
</feature>
<reference evidence="2 3" key="1">
    <citation type="journal article" date="2018" name="Mol. Ecol.">
        <title>The obligate alkalophilic soda-lake fungus Sodiomyces alkalinus has shifted to a protein diet.</title>
        <authorList>
            <person name="Grum-Grzhimaylo A.A."/>
            <person name="Falkoski D.L."/>
            <person name="van den Heuvel J."/>
            <person name="Valero-Jimenez C.A."/>
            <person name="Min B."/>
            <person name="Choi I.G."/>
            <person name="Lipzen A."/>
            <person name="Daum C.G."/>
            <person name="Aanen D.K."/>
            <person name="Tsang A."/>
            <person name="Henrissat B."/>
            <person name="Bilanenko E.N."/>
            <person name="de Vries R.P."/>
            <person name="van Kan J.A.L."/>
            <person name="Grigoriev I.V."/>
            <person name="Debets A.J.M."/>
        </authorList>
    </citation>
    <scope>NUCLEOTIDE SEQUENCE [LARGE SCALE GENOMIC DNA]</scope>
    <source>
        <strain evidence="2 3">F11</strain>
    </source>
</reference>
<name>A0A3N2Q5R6_SODAK</name>
<dbReference type="RefSeq" id="XP_028469929.1">
    <property type="nucleotide sequence ID" value="XM_028615702.1"/>
</dbReference>
<dbReference type="AlphaFoldDB" id="A0A3N2Q5R6"/>
<protein>
    <submittedName>
        <fullName evidence="2">Uncharacterized protein</fullName>
    </submittedName>
</protein>
<dbReference type="EMBL" id="ML119051">
    <property type="protein sequence ID" value="ROT42123.1"/>
    <property type="molecule type" value="Genomic_DNA"/>
</dbReference>
<evidence type="ECO:0000256" key="1">
    <source>
        <dbReference type="SAM" id="MobiDB-lite"/>
    </source>
</evidence>
<dbReference type="Proteomes" id="UP000272025">
    <property type="component" value="Unassembled WGS sequence"/>
</dbReference>
<proteinExistence type="predicted"/>